<dbReference type="Proteomes" id="UP000308181">
    <property type="component" value="Unassembled WGS sequence"/>
</dbReference>
<dbReference type="GO" id="GO:0005975">
    <property type="term" value="P:carbohydrate metabolic process"/>
    <property type="evidence" value="ECO:0007669"/>
    <property type="project" value="InterPro"/>
</dbReference>
<evidence type="ECO:0008006" key="3">
    <source>
        <dbReference type="Google" id="ProtNLM"/>
    </source>
</evidence>
<dbReference type="InterPro" id="IPR008928">
    <property type="entry name" value="6-hairpin_glycosidase_sf"/>
</dbReference>
<dbReference type="AlphaFoldDB" id="A0A4U1BYC5"/>
<reference evidence="1 2" key="1">
    <citation type="submission" date="2019-04" db="EMBL/GenBank/DDBJ databases">
        <title>Pedobacter sp. AR-3-17 sp. nov., isolated from Arctic soil.</title>
        <authorList>
            <person name="Dahal R.H."/>
            <person name="Kim D.-U."/>
        </authorList>
    </citation>
    <scope>NUCLEOTIDE SEQUENCE [LARGE SCALE GENOMIC DNA]</scope>
    <source>
        <strain evidence="1 2">AR-3-17</strain>
    </source>
</reference>
<protein>
    <recommendedName>
        <fullName evidence="3">Glycoside hydrolase family 65</fullName>
    </recommendedName>
</protein>
<dbReference type="Gene3D" id="2.70.98.50">
    <property type="entry name" value="putative glycoside hydrolase family protein from bacillus halodurans"/>
    <property type="match status" value="1"/>
</dbReference>
<proteinExistence type="predicted"/>
<evidence type="ECO:0000313" key="2">
    <source>
        <dbReference type="Proteomes" id="UP000308181"/>
    </source>
</evidence>
<dbReference type="OrthoDB" id="127395at2"/>
<dbReference type="EMBL" id="SWBP01000005">
    <property type="protein sequence ID" value="TKB96389.1"/>
    <property type="molecule type" value="Genomic_DNA"/>
</dbReference>
<name>A0A4U1BYC5_9SPHI</name>
<organism evidence="1 2">
    <name type="scientific">Pedobacter cryophilus</name>
    <dbReference type="NCBI Taxonomy" id="2571271"/>
    <lineage>
        <taxon>Bacteria</taxon>
        <taxon>Pseudomonadati</taxon>
        <taxon>Bacteroidota</taxon>
        <taxon>Sphingobacteriia</taxon>
        <taxon>Sphingobacteriales</taxon>
        <taxon>Sphingobacteriaceae</taxon>
        <taxon>Pedobacter</taxon>
    </lineage>
</organism>
<dbReference type="Gene3D" id="1.50.10.10">
    <property type="match status" value="1"/>
</dbReference>
<gene>
    <name evidence="1" type="ORF">FA046_13805</name>
</gene>
<keyword evidence="2" id="KW-1185">Reference proteome</keyword>
<dbReference type="SUPFAM" id="SSF48208">
    <property type="entry name" value="Six-hairpin glycosidases"/>
    <property type="match status" value="1"/>
</dbReference>
<evidence type="ECO:0000313" key="1">
    <source>
        <dbReference type="EMBL" id="TKB96389.1"/>
    </source>
</evidence>
<dbReference type="InterPro" id="IPR012341">
    <property type="entry name" value="6hp_glycosidase-like_sf"/>
</dbReference>
<comment type="caution">
    <text evidence="1">The sequence shown here is derived from an EMBL/GenBank/DDBJ whole genome shotgun (WGS) entry which is preliminary data.</text>
</comment>
<sequence length="698" mass="79616">MLSCAVYAQEKIDRKALVERHTIKIEKADPLSSLTIGNGEFAMTVDVTGLQSFPDFYQDGVPLGTQSEWGWDSFKDTAGYRLEESFKDYEQHGRKVSYAVQKSETARGKEAADWFRQNAHRLQLGNFGLEFYDKSGKILPISAIKNIKQELNMYTGIIHSVYEVEGEKVEVTTLAQPNQDGVMATVKSALIKKGQLKIRLRYPYPTAQWADVGNYFGEDSQHQTQIVKQLGSSAQIKHQLQGTQYATSLNWSGKAQISEKQKHYFLISPDKNQDQFQISITFSQNDKIPSSSFKEIAKANQKTWETYWESGGAVDFSGSTDSRAFELERRVILSQYLMRVQEAGYFPPQETGLTYNSWFGKPHLEMHWWHGVHYALWGRASLLQKSTDWYFKVMDGAKNIAKRQGFEGVRWQKMTDNEGNEVPSSIGAMLVWQQPHPITYTELLYRDNPNKAVLEKYKKIVFATADFMASFAHLNPKTNKYDLGPGLIPAQERFKAEETFNPTYELCYWKWALETAQQWRLRLGMPREAKWDDVIQKIAPLPVLGDVYLAAESAPDSYTNPEFKTDHPSVFGAFGMLPQTGLVDTTIMKNTFNLIWKDWSWAETWGWDFPLTAMTAARLGMPEKAVDALLMNIKTNTYLVNGHNYQDDRLRIYMPGNGGLLTAVAMMCAGWDGTNEKNPGFPKDGTWNVRWEGLIKMP</sequence>
<accession>A0A4U1BYC5</accession>